<evidence type="ECO:0000313" key="4">
    <source>
        <dbReference type="EMBL" id="SHJ34387.1"/>
    </source>
</evidence>
<dbReference type="AlphaFoldDB" id="A0A1M6IJ07"/>
<dbReference type="InterPro" id="IPR050624">
    <property type="entry name" value="HTH-type_Tx_Regulator"/>
</dbReference>
<protein>
    <submittedName>
        <fullName evidence="4">Transcriptional regulator, TetR family</fullName>
    </submittedName>
</protein>
<dbReference type="InterPro" id="IPR009057">
    <property type="entry name" value="Homeodomain-like_sf"/>
</dbReference>
<evidence type="ECO:0000259" key="3">
    <source>
        <dbReference type="PROSITE" id="PS50977"/>
    </source>
</evidence>
<reference evidence="4 5" key="1">
    <citation type="submission" date="2016-11" db="EMBL/GenBank/DDBJ databases">
        <authorList>
            <person name="Jaros S."/>
            <person name="Januszkiewicz K."/>
            <person name="Wedrychowicz H."/>
        </authorList>
    </citation>
    <scope>NUCLEOTIDE SEQUENCE [LARGE SCALE GENOMIC DNA]</scope>
    <source>
        <strain evidence="4 5">DSM 17477</strain>
    </source>
</reference>
<gene>
    <name evidence="4" type="ORF">SAMN02745751_02348</name>
</gene>
<organism evidence="4 5">
    <name type="scientific">Dethiosulfatibacter aminovorans DSM 17477</name>
    <dbReference type="NCBI Taxonomy" id="1121476"/>
    <lineage>
        <taxon>Bacteria</taxon>
        <taxon>Bacillati</taxon>
        <taxon>Bacillota</taxon>
        <taxon>Tissierellia</taxon>
        <taxon>Dethiosulfatibacter</taxon>
    </lineage>
</organism>
<dbReference type="EMBL" id="FQZL01000017">
    <property type="protein sequence ID" value="SHJ34387.1"/>
    <property type="molecule type" value="Genomic_DNA"/>
</dbReference>
<dbReference type="InterPro" id="IPR001647">
    <property type="entry name" value="HTH_TetR"/>
</dbReference>
<dbReference type="RefSeq" id="WP_073049769.1">
    <property type="nucleotide sequence ID" value="NZ_FQZL01000017.1"/>
</dbReference>
<feature type="DNA-binding region" description="H-T-H motif" evidence="2">
    <location>
        <begin position="28"/>
        <end position="47"/>
    </location>
</feature>
<evidence type="ECO:0000313" key="5">
    <source>
        <dbReference type="Proteomes" id="UP000184052"/>
    </source>
</evidence>
<accession>A0A1M6IJ07</accession>
<dbReference type="Pfam" id="PF00440">
    <property type="entry name" value="TetR_N"/>
    <property type="match status" value="1"/>
</dbReference>
<evidence type="ECO:0000256" key="1">
    <source>
        <dbReference type="ARBA" id="ARBA00023125"/>
    </source>
</evidence>
<dbReference type="SUPFAM" id="SSF46689">
    <property type="entry name" value="Homeodomain-like"/>
    <property type="match status" value="1"/>
</dbReference>
<dbReference type="Gene3D" id="1.10.357.10">
    <property type="entry name" value="Tetracycline Repressor, domain 2"/>
    <property type="match status" value="1"/>
</dbReference>
<feature type="domain" description="HTH tetR-type" evidence="3">
    <location>
        <begin position="5"/>
        <end position="65"/>
    </location>
</feature>
<keyword evidence="1 2" id="KW-0238">DNA-binding</keyword>
<evidence type="ECO:0000256" key="2">
    <source>
        <dbReference type="PROSITE-ProRule" id="PRU00335"/>
    </source>
</evidence>
<dbReference type="PANTHER" id="PTHR43479:SF11">
    <property type="entry name" value="ACREF_ENVCD OPERON REPRESSOR-RELATED"/>
    <property type="match status" value="1"/>
</dbReference>
<name>A0A1M6IJ07_9FIRM</name>
<dbReference type="OrthoDB" id="9812993at2"/>
<dbReference type="Proteomes" id="UP000184052">
    <property type="component" value="Unassembled WGS sequence"/>
</dbReference>
<dbReference type="GO" id="GO:0003677">
    <property type="term" value="F:DNA binding"/>
    <property type="evidence" value="ECO:0007669"/>
    <property type="project" value="UniProtKB-UniRule"/>
</dbReference>
<sequence length="189" mass="21622">MRHKIVSKDQIIGQALKIIETEGPKKCSVRRLARELDVAVGTIYNYFDSREAFIVEAFMTSWTDTLGRLNSIAAKDGSRYELMTEIFEETMKDVRKRNELGKEILTIYMSQDNKYFKMVAEQLKEIAKKIVLKGCDSGYSMSAEYENSREESLVNLISLLLHDGLRTKKSLTSGDKALLKELLSPERIL</sequence>
<dbReference type="PROSITE" id="PS50977">
    <property type="entry name" value="HTH_TETR_2"/>
    <property type="match status" value="1"/>
</dbReference>
<dbReference type="STRING" id="1121476.SAMN02745751_02348"/>
<dbReference type="PANTHER" id="PTHR43479">
    <property type="entry name" value="ACREF/ENVCD OPERON REPRESSOR-RELATED"/>
    <property type="match status" value="1"/>
</dbReference>
<proteinExistence type="predicted"/>
<keyword evidence="5" id="KW-1185">Reference proteome</keyword>